<feature type="transmembrane region" description="Helical" evidence="1">
    <location>
        <begin position="216"/>
        <end position="236"/>
    </location>
</feature>
<evidence type="ECO:0000313" key="2">
    <source>
        <dbReference type="EMBL" id="ABD45228.1"/>
    </source>
</evidence>
<evidence type="ECO:0000256" key="1">
    <source>
        <dbReference type="SAM" id="Phobius"/>
    </source>
</evidence>
<dbReference type="GO" id="GO:0043190">
    <property type="term" value="C:ATP-binding cassette (ABC) transporter complex"/>
    <property type="evidence" value="ECO:0007669"/>
    <property type="project" value="InterPro"/>
</dbReference>
<dbReference type="EMBL" id="CP000236">
    <property type="protein sequence ID" value="ABD45228.1"/>
    <property type="molecule type" value="Genomic_DNA"/>
</dbReference>
<feature type="transmembrane region" description="Helical" evidence="1">
    <location>
        <begin position="70"/>
        <end position="90"/>
    </location>
</feature>
<keyword evidence="1" id="KW-0812">Transmembrane</keyword>
<sequence length="275" mass="30347">MLLKSIWCIIMRFLCLHLVPFWLLETIGRYVINVIFNVGHSFIFFVKFVYNCFVPPYYYGVILKQFIEIFFFSLPIVGITAIFTGAVLILQNSLIIHNNVSGDFVSGVVVVAIVRELGPVLIGLIIAGRVGAAIAAEIGTMRITEQIDALFTLDTNPFKYLVVPRIISAMVAMPILILCADLIGAYGGYIVGSYQLGYTSEMYIKGVIKFLHAKDVALGLVKATVFGFIISFMGCYSGYYCSGGARGVGLATTYVVVVSSMFIILFNYIITVFYS</sequence>
<keyword evidence="1" id="KW-1133">Transmembrane helix</keyword>
<feature type="transmembrane region" description="Helical" evidence="1">
    <location>
        <begin position="248"/>
        <end position="270"/>
    </location>
</feature>
<dbReference type="KEGG" id="ech:ECH_0084"/>
<proteinExistence type="predicted"/>
<dbReference type="PANTHER" id="PTHR30188">
    <property type="entry name" value="ABC TRANSPORTER PERMEASE PROTEIN-RELATED"/>
    <property type="match status" value="1"/>
</dbReference>
<dbReference type="AlphaFoldDB" id="Q2GI19"/>
<dbReference type="PANTHER" id="PTHR30188:SF4">
    <property type="entry name" value="PROTEIN TRIGALACTOSYLDIACYLGLYCEROL 1, CHLOROPLASTIC"/>
    <property type="match status" value="1"/>
</dbReference>
<feature type="transmembrane region" description="Helical" evidence="1">
    <location>
        <begin position="6"/>
        <end position="24"/>
    </location>
</feature>
<accession>Q2GI19</accession>
<dbReference type="HOGENOM" id="CLU_045686_1_1_5"/>
<dbReference type="InterPro" id="IPR030802">
    <property type="entry name" value="Permease_MalE"/>
</dbReference>
<reference evidence="2 3" key="1">
    <citation type="journal article" date="2006" name="PLoS Genet.">
        <title>Comparative genomics of emerging human ehrlichiosis agents.</title>
        <authorList>
            <person name="Dunning Hotopp J.C."/>
            <person name="Lin M."/>
            <person name="Madupu R."/>
            <person name="Crabtree J."/>
            <person name="Angiuoli S.V."/>
            <person name="Eisen J.A."/>
            <person name="Seshadri R."/>
            <person name="Ren Q."/>
            <person name="Wu M."/>
            <person name="Utterback T.R."/>
            <person name="Smith S."/>
            <person name="Lewis M."/>
            <person name="Khouri H."/>
            <person name="Zhang C."/>
            <person name="Niu H."/>
            <person name="Lin Q."/>
            <person name="Ohashi N."/>
            <person name="Zhi N."/>
            <person name="Nelson W."/>
            <person name="Brinkac L.M."/>
            <person name="Dodson R.J."/>
            <person name="Rosovitz M.J."/>
            <person name="Sundaram J."/>
            <person name="Daugherty S.C."/>
            <person name="Davidsen T."/>
            <person name="Durkin A.S."/>
            <person name="Gwinn M."/>
            <person name="Haft D.H."/>
            <person name="Selengut J.D."/>
            <person name="Sullivan S.A."/>
            <person name="Zafar N."/>
            <person name="Zhou L."/>
            <person name="Benahmed F."/>
            <person name="Forberger H."/>
            <person name="Halpin R."/>
            <person name="Mulligan S."/>
            <person name="Robinson J."/>
            <person name="White O."/>
            <person name="Rikihisa Y."/>
            <person name="Tettelin H."/>
        </authorList>
    </citation>
    <scope>NUCLEOTIDE SEQUENCE [LARGE SCALE GENOMIC DNA]</scope>
    <source>
        <strain evidence="3">ATCC CRL-10679 / Arkansas</strain>
    </source>
</reference>
<name>Q2GI19_EHRCR</name>
<dbReference type="Pfam" id="PF02405">
    <property type="entry name" value="MlaE"/>
    <property type="match status" value="1"/>
</dbReference>
<keyword evidence="1" id="KW-0472">Membrane</keyword>
<gene>
    <name evidence="2" type="ordered locus">ECH_0084</name>
</gene>
<evidence type="ECO:0008006" key="4">
    <source>
        <dbReference type="Google" id="ProtNLM"/>
    </source>
</evidence>
<keyword evidence="3" id="KW-1185">Reference proteome</keyword>
<protein>
    <recommendedName>
        <fullName evidence="4">ABC transporter, permease protein</fullName>
    </recommendedName>
</protein>
<feature type="transmembrane region" description="Helical" evidence="1">
    <location>
        <begin position="175"/>
        <end position="196"/>
    </location>
</feature>
<dbReference type="Proteomes" id="UP000008320">
    <property type="component" value="Chromosome"/>
</dbReference>
<organism evidence="2 3">
    <name type="scientific">Ehrlichia chaffeensis (strain ATCC CRL-10679 / Arkansas)</name>
    <dbReference type="NCBI Taxonomy" id="205920"/>
    <lineage>
        <taxon>Bacteria</taxon>
        <taxon>Pseudomonadati</taxon>
        <taxon>Pseudomonadota</taxon>
        <taxon>Alphaproteobacteria</taxon>
        <taxon>Rickettsiales</taxon>
        <taxon>Anaplasmataceae</taxon>
        <taxon>Ehrlichia</taxon>
    </lineage>
</organism>
<dbReference type="STRING" id="205920.ECH_0084"/>
<evidence type="ECO:0000313" key="3">
    <source>
        <dbReference type="Proteomes" id="UP000008320"/>
    </source>
</evidence>
<dbReference type="eggNOG" id="COG0767">
    <property type="taxonomic scope" value="Bacteria"/>
</dbReference>
<dbReference type="GO" id="GO:0005548">
    <property type="term" value="F:phospholipid transporter activity"/>
    <property type="evidence" value="ECO:0007669"/>
    <property type="project" value="TreeGrafter"/>
</dbReference>